<accession>A0A7W5F5J4</accession>
<evidence type="ECO:0000313" key="2">
    <source>
        <dbReference type="EMBL" id="MBB3080925.1"/>
    </source>
</evidence>
<gene>
    <name evidence="2" type="ORF">FHS41_007479</name>
</gene>
<keyword evidence="1" id="KW-0732">Signal</keyword>
<reference evidence="2 3" key="1">
    <citation type="submission" date="2020-08" db="EMBL/GenBank/DDBJ databases">
        <title>Genomic Encyclopedia of Type Strains, Phase III (KMG-III): the genomes of soil and plant-associated and newly described type strains.</title>
        <authorList>
            <person name="Whitman W."/>
        </authorList>
    </citation>
    <scope>NUCLEOTIDE SEQUENCE [LARGE SCALE GENOMIC DNA]</scope>
    <source>
        <strain evidence="2 3">CECT 3237</strain>
    </source>
</reference>
<dbReference type="EMBL" id="JACHXE010000010">
    <property type="protein sequence ID" value="MBB3080925.1"/>
    <property type="molecule type" value="Genomic_DNA"/>
</dbReference>
<keyword evidence="3" id="KW-1185">Reference proteome</keyword>
<evidence type="ECO:0000313" key="3">
    <source>
        <dbReference type="Proteomes" id="UP000572907"/>
    </source>
</evidence>
<protein>
    <submittedName>
        <fullName evidence="2">Uncharacterized protein</fullName>
    </submittedName>
</protein>
<organism evidence="2 3">
    <name type="scientific">Streptomyces violarus</name>
    <dbReference type="NCBI Taxonomy" id="67380"/>
    <lineage>
        <taxon>Bacteria</taxon>
        <taxon>Bacillati</taxon>
        <taxon>Actinomycetota</taxon>
        <taxon>Actinomycetes</taxon>
        <taxon>Kitasatosporales</taxon>
        <taxon>Streptomycetaceae</taxon>
        <taxon>Streptomyces</taxon>
    </lineage>
</organism>
<dbReference type="Proteomes" id="UP000572907">
    <property type="component" value="Unassembled WGS sequence"/>
</dbReference>
<feature type="chain" id="PRO_5030568117" evidence="1">
    <location>
        <begin position="30"/>
        <end position="140"/>
    </location>
</feature>
<proteinExistence type="predicted"/>
<comment type="caution">
    <text evidence="2">The sequence shown here is derived from an EMBL/GenBank/DDBJ whole genome shotgun (WGS) entry which is preliminary data.</text>
</comment>
<dbReference type="AlphaFoldDB" id="A0A7W5F5J4"/>
<feature type="signal peptide" evidence="1">
    <location>
        <begin position="1"/>
        <end position="29"/>
    </location>
</feature>
<dbReference type="RefSeq" id="WP_184599043.1">
    <property type="nucleotide sequence ID" value="NZ_BMUP01000002.1"/>
</dbReference>
<name>A0A7W5F5J4_9ACTN</name>
<evidence type="ECO:0000256" key="1">
    <source>
        <dbReference type="SAM" id="SignalP"/>
    </source>
</evidence>
<sequence length="140" mass="15074">MPLNRTLRIIAVVSVAFGVPLAVPEAASAQVSKEVRCTVTGNADKGMCTPEPGYLTVGPGKTLRVTLHHDSTKGDVNFEAYDHANSRFLGESVDIDAWTGPPNITVWRNTSRSTSYNVYVMADPDPHFIAVSVHATYAVS</sequence>